<proteinExistence type="predicted"/>
<protein>
    <submittedName>
        <fullName evidence="1">Uncharacterized protein</fullName>
    </submittedName>
</protein>
<organism evidence="1">
    <name type="scientific">Guillardia theta</name>
    <name type="common">Cryptophyte</name>
    <name type="synonym">Cryptomonas phi</name>
    <dbReference type="NCBI Taxonomy" id="55529"/>
    <lineage>
        <taxon>Eukaryota</taxon>
        <taxon>Cryptophyceae</taxon>
        <taxon>Pyrenomonadales</taxon>
        <taxon>Geminigeraceae</taxon>
        <taxon>Guillardia</taxon>
    </lineage>
</organism>
<gene>
    <name evidence="1" type="ORF">GTHE00462_LOCUS37103</name>
</gene>
<evidence type="ECO:0000313" key="1">
    <source>
        <dbReference type="EMBL" id="CAE2337539.1"/>
    </source>
</evidence>
<accession>A0A7S4UJB9</accession>
<dbReference type="InterPro" id="IPR029063">
    <property type="entry name" value="SAM-dependent_MTases_sf"/>
</dbReference>
<dbReference type="InterPro" id="IPR019410">
    <property type="entry name" value="Methyltransf_16"/>
</dbReference>
<dbReference type="Gene3D" id="3.40.50.150">
    <property type="entry name" value="Vaccinia Virus protein VP39"/>
    <property type="match status" value="1"/>
</dbReference>
<reference evidence="1" key="1">
    <citation type="submission" date="2021-01" db="EMBL/GenBank/DDBJ databases">
        <authorList>
            <person name="Corre E."/>
            <person name="Pelletier E."/>
            <person name="Niang G."/>
            <person name="Scheremetjew M."/>
            <person name="Finn R."/>
            <person name="Kale V."/>
            <person name="Holt S."/>
            <person name="Cochrane G."/>
            <person name="Meng A."/>
            <person name="Brown T."/>
            <person name="Cohen L."/>
        </authorList>
    </citation>
    <scope>NUCLEOTIDE SEQUENCE</scope>
    <source>
        <strain evidence="1">CCMP 2712</strain>
    </source>
</reference>
<dbReference type="AlphaFoldDB" id="A0A7S4UJB9"/>
<dbReference type="EMBL" id="HBKN01047549">
    <property type="protein sequence ID" value="CAE2337539.1"/>
    <property type="molecule type" value="Transcribed_RNA"/>
</dbReference>
<name>A0A7S4UJB9_GUITH</name>
<dbReference type="SUPFAM" id="SSF53335">
    <property type="entry name" value="S-adenosyl-L-methionine-dependent methyltransferases"/>
    <property type="match status" value="1"/>
</dbReference>
<dbReference type="Pfam" id="PF10294">
    <property type="entry name" value="Methyltransf_16"/>
    <property type="match status" value="1"/>
</dbReference>
<dbReference type="PANTHER" id="PTHR14614">
    <property type="entry name" value="HEPATOCELLULAR CARCINOMA-ASSOCIATED ANTIGEN"/>
    <property type="match status" value="1"/>
</dbReference>
<sequence length="247" mass="27516">MGLEVNSIDSLSSFGLFDGTHKMWRREISSALLATPYVLYEDPCKAGNDGEFFLWPAALTLMNYVETHRTSFSHRNVLELGSSHGLGAMAASRAGASRVVATDRASSLWYLAQNVSANPDVLVEIRSHEWGEEEEELSRERWSSIIGSDLTFFLPSFSLLLASLLQLCDDRTEVLLFHDDDSIPGGWRMRRSFFEVEAVKHFKVSPLDLSFVKPSFLSPTIFAYRLLKKTGASTAGPSTSIDLEVLD</sequence>